<organism evidence="2 3">
    <name type="scientific">Fusarium napiforme</name>
    <dbReference type="NCBI Taxonomy" id="42672"/>
    <lineage>
        <taxon>Eukaryota</taxon>
        <taxon>Fungi</taxon>
        <taxon>Dikarya</taxon>
        <taxon>Ascomycota</taxon>
        <taxon>Pezizomycotina</taxon>
        <taxon>Sordariomycetes</taxon>
        <taxon>Hypocreomycetidae</taxon>
        <taxon>Hypocreales</taxon>
        <taxon>Nectriaceae</taxon>
        <taxon>Fusarium</taxon>
        <taxon>Fusarium fujikuroi species complex</taxon>
    </lineage>
</organism>
<dbReference type="EMBL" id="JAAOAO010000482">
    <property type="protein sequence ID" value="KAF5539745.1"/>
    <property type="molecule type" value="Genomic_DNA"/>
</dbReference>
<evidence type="ECO:0000313" key="3">
    <source>
        <dbReference type="Proteomes" id="UP000574317"/>
    </source>
</evidence>
<protein>
    <submittedName>
        <fullName evidence="2">Uncharacterized protein</fullName>
    </submittedName>
</protein>
<reference evidence="2 3" key="1">
    <citation type="submission" date="2020-05" db="EMBL/GenBank/DDBJ databases">
        <title>Identification and distribution of gene clusters putatively required for synthesis of sphingolipid metabolism inhibitors in phylogenetically diverse species of the filamentous fungus Fusarium.</title>
        <authorList>
            <person name="Kim H.-S."/>
            <person name="Busman M."/>
            <person name="Brown D.W."/>
            <person name="Divon H."/>
            <person name="Uhlig S."/>
            <person name="Proctor R.H."/>
        </authorList>
    </citation>
    <scope>NUCLEOTIDE SEQUENCE [LARGE SCALE GENOMIC DNA]</scope>
    <source>
        <strain evidence="2 3">NRRL 25196</strain>
    </source>
</reference>
<accession>A0A8H5IM16</accession>
<proteinExistence type="predicted"/>
<gene>
    <name evidence="2" type="ORF">FNAPI_10737</name>
</gene>
<name>A0A8H5IM16_9HYPO</name>
<evidence type="ECO:0000313" key="2">
    <source>
        <dbReference type="EMBL" id="KAF5539745.1"/>
    </source>
</evidence>
<keyword evidence="3" id="KW-1185">Reference proteome</keyword>
<dbReference type="AlphaFoldDB" id="A0A8H5IM16"/>
<comment type="caution">
    <text evidence="2">The sequence shown here is derived from an EMBL/GenBank/DDBJ whole genome shotgun (WGS) entry which is preliminary data.</text>
</comment>
<dbReference type="Proteomes" id="UP000574317">
    <property type="component" value="Unassembled WGS sequence"/>
</dbReference>
<sequence>MRQSKLSFAGQIRSEPQELCVHRDKASNQLNTRTKSFAELATKANTPQLKELIDLMDQLRTTRQLFTRPAGIFSVRSVTVGSPDSASSRASITAFAKVPRQQTQVEHDETADFASMPKGEFH</sequence>
<feature type="region of interest" description="Disordered" evidence="1">
    <location>
        <begin position="98"/>
        <end position="122"/>
    </location>
</feature>
<evidence type="ECO:0000256" key="1">
    <source>
        <dbReference type="SAM" id="MobiDB-lite"/>
    </source>
</evidence>